<dbReference type="RefSeq" id="WP_132585517.1">
    <property type="nucleotide sequence ID" value="NZ_SMAJ01000021.1"/>
</dbReference>
<proteinExistence type="inferred from homology"/>
<organism evidence="5 6">
    <name type="scientific">Paralcaligenes ureilyticus</name>
    <dbReference type="NCBI Taxonomy" id="627131"/>
    <lineage>
        <taxon>Bacteria</taxon>
        <taxon>Pseudomonadati</taxon>
        <taxon>Pseudomonadota</taxon>
        <taxon>Betaproteobacteria</taxon>
        <taxon>Burkholderiales</taxon>
        <taxon>Alcaligenaceae</taxon>
        <taxon>Paralcaligenes</taxon>
    </lineage>
</organism>
<dbReference type="EC" id="2.3.2.6" evidence="4"/>
<protein>
    <recommendedName>
        <fullName evidence="4">Leucyl/phenylalanyl-tRNA--protein transferase</fullName>
        <ecNumber evidence="4">2.3.2.6</ecNumber>
    </recommendedName>
    <alternativeName>
        <fullName evidence="4">L/F-transferase</fullName>
    </alternativeName>
    <alternativeName>
        <fullName evidence="4">Leucyltransferase</fullName>
    </alternativeName>
    <alternativeName>
        <fullName evidence="4">Phenyalanyltransferase</fullName>
    </alternativeName>
</protein>
<reference evidence="5 6" key="1">
    <citation type="submission" date="2019-03" db="EMBL/GenBank/DDBJ databases">
        <title>Genomic Encyclopedia of Type Strains, Phase IV (KMG-IV): sequencing the most valuable type-strain genomes for metagenomic binning, comparative biology and taxonomic classification.</title>
        <authorList>
            <person name="Goeker M."/>
        </authorList>
    </citation>
    <scope>NUCLEOTIDE SEQUENCE [LARGE SCALE GENOMIC DNA]</scope>
    <source>
        <strain evidence="5 6">DSM 24591</strain>
    </source>
</reference>
<dbReference type="GO" id="GO:0030163">
    <property type="term" value="P:protein catabolic process"/>
    <property type="evidence" value="ECO:0007669"/>
    <property type="project" value="UniProtKB-UniRule"/>
</dbReference>
<keyword evidence="1 4" id="KW-0963">Cytoplasm</keyword>
<comment type="function">
    <text evidence="4">Functions in the N-end rule pathway of protein degradation where it conjugates Leu, Phe and, less efficiently, Met from aminoacyl-tRNAs to the N-termini of proteins containing an N-terminal arginine or lysine.</text>
</comment>
<evidence type="ECO:0000256" key="2">
    <source>
        <dbReference type="ARBA" id="ARBA00022679"/>
    </source>
</evidence>
<dbReference type="InterPro" id="IPR004616">
    <property type="entry name" value="Leu/Phe-tRNA_Trfase"/>
</dbReference>
<comment type="catalytic activity">
    <reaction evidence="4">
        <text>N-terminal L-lysyl-[protein] + L-leucyl-tRNA(Leu) = N-terminal L-leucyl-L-lysyl-[protein] + tRNA(Leu) + H(+)</text>
        <dbReference type="Rhea" id="RHEA:12340"/>
        <dbReference type="Rhea" id="RHEA-COMP:9613"/>
        <dbReference type="Rhea" id="RHEA-COMP:9622"/>
        <dbReference type="Rhea" id="RHEA-COMP:12670"/>
        <dbReference type="Rhea" id="RHEA-COMP:12671"/>
        <dbReference type="ChEBI" id="CHEBI:15378"/>
        <dbReference type="ChEBI" id="CHEBI:65249"/>
        <dbReference type="ChEBI" id="CHEBI:78442"/>
        <dbReference type="ChEBI" id="CHEBI:78494"/>
        <dbReference type="ChEBI" id="CHEBI:133043"/>
        <dbReference type="EC" id="2.3.2.6"/>
    </reaction>
</comment>
<comment type="catalytic activity">
    <reaction evidence="4">
        <text>L-phenylalanyl-tRNA(Phe) + an N-terminal L-alpha-aminoacyl-[protein] = an N-terminal L-phenylalanyl-L-alpha-aminoacyl-[protein] + tRNA(Phe)</text>
        <dbReference type="Rhea" id="RHEA:43632"/>
        <dbReference type="Rhea" id="RHEA-COMP:9668"/>
        <dbReference type="Rhea" id="RHEA-COMP:9699"/>
        <dbReference type="Rhea" id="RHEA-COMP:10636"/>
        <dbReference type="Rhea" id="RHEA-COMP:10637"/>
        <dbReference type="ChEBI" id="CHEBI:78442"/>
        <dbReference type="ChEBI" id="CHEBI:78531"/>
        <dbReference type="ChEBI" id="CHEBI:78597"/>
        <dbReference type="ChEBI" id="CHEBI:83561"/>
        <dbReference type="EC" id="2.3.2.6"/>
    </reaction>
</comment>
<dbReference type="PANTHER" id="PTHR30098">
    <property type="entry name" value="LEUCYL/PHENYLALANYL-TRNA--PROTEIN TRANSFERASE"/>
    <property type="match status" value="1"/>
</dbReference>
<accession>A0A4R3LU82</accession>
<dbReference type="PANTHER" id="PTHR30098:SF2">
    <property type="entry name" value="LEUCYL_PHENYLALANYL-TRNA--PROTEIN TRANSFERASE"/>
    <property type="match status" value="1"/>
</dbReference>
<comment type="subcellular location">
    <subcellularLocation>
        <location evidence="4">Cytoplasm</location>
    </subcellularLocation>
</comment>
<name>A0A4R3LU82_9BURK</name>
<comment type="caution">
    <text evidence="5">The sequence shown here is derived from an EMBL/GenBank/DDBJ whole genome shotgun (WGS) entry which is preliminary data.</text>
</comment>
<keyword evidence="6" id="KW-1185">Reference proteome</keyword>
<dbReference type="GO" id="GO:0008914">
    <property type="term" value="F:leucyl-tRNA--protein transferase activity"/>
    <property type="evidence" value="ECO:0007669"/>
    <property type="project" value="UniProtKB-UniRule"/>
</dbReference>
<gene>
    <name evidence="4" type="primary">aat</name>
    <name evidence="5" type="ORF">EDC26_12135</name>
</gene>
<dbReference type="SUPFAM" id="SSF55729">
    <property type="entry name" value="Acyl-CoA N-acyltransferases (Nat)"/>
    <property type="match status" value="1"/>
</dbReference>
<comment type="catalytic activity">
    <reaction evidence="4">
        <text>N-terminal L-arginyl-[protein] + L-leucyl-tRNA(Leu) = N-terminal L-leucyl-L-arginyl-[protein] + tRNA(Leu) + H(+)</text>
        <dbReference type="Rhea" id="RHEA:50416"/>
        <dbReference type="Rhea" id="RHEA-COMP:9613"/>
        <dbReference type="Rhea" id="RHEA-COMP:9622"/>
        <dbReference type="Rhea" id="RHEA-COMP:12672"/>
        <dbReference type="Rhea" id="RHEA-COMP:12673"/>
        <dbReference type="ChEBI" id="CHEBI:15378"/>
        <dbReference type="ChEBI" id="CHEBI:64719"/>
        <dbReference type="ChEBI" id="CHEBI:78442"/>
        <dbReference type="ChEBI" id="CHEBI:78494"/>
        <dbReference type="ChEBI" id="CHEBI:133044"/>
        <dbReference type="EC" id="2.3.2.6"/>
    </reaction>
</comment>
<dbReference type="InterPro" id="IPR016181">
    <property type="entry name" value="Acyl_CoA_acyltransferase"/>
</dbReference>
<dbReference type="GO" id="GO:0005737">
    <property type="term" value="C:cytoplasm"/>
    <property type="evidence" value="ECO:0007669"/>
    <property type="project" value="UniProtKB-SubCell"/>
</dbReference>
<evidence type="ECO:0000256" key="4">
    <source>
        <dbReference type="HAMAP-Rule" id="MF_00688"/>
    </source>
</evidence>
<dbReference type="Proteomes" id="UP000295525">
    <property type="component" value="Unassembled WGS sequence"/>
</dbReference>
<dbReference type="Pfam" id="PF03588">
    <property type="entry name" value="Leu_Phe_trans"/>
    <property type="match status" value="1"/>
</dbReference>
<evidence type="ECO:0000313" key="5">
    <source>
        <dbReference type="EMBL" id="TCT01947.1"/>
    </source>
</evidence>
<dbReference type="InterPro" id="IPR042203">
    <property type="entry name" value="Leu/Phe-tRNA_Trfase_C"/>
</dbReference>
<evidence type="ECO:0000313" key="6">
    <source>
        <dbReference type="Proteomes" id="UP000295525"/>
    </source>
</evidence>
<dbReference type="Gene3D" id="3.30.70.3550">
    <property type="entry name" value="Leucyl/phenylalanyl-tRNA-protein transferase, N-terminal domain"/>
    <property type="match status" value="1"/>
</dbReference>
<dbReference type="InterPro" id="IPR042221">
    <property type="entry name" value="Leu/Phe-tRNA_Trfase_N"/>
</dbReference>
<dbReference type="EMBL" id="SMAJ01000021">
    <property type="protein sequence ID" value="TCT01947.1"/>
    <property type="molecule type" value="Genomic_DNA"/>
</dbReference>
<dbReference type="NCBIfam" id="TIGR00667">
    <property type="entry name" value="aat"/>
    <property type="match status" value="1"/>
</dbReference>
<dbReference type="Gene3D" id="3.40.630.70">
    <property type="entry name" value="Leucyl/phenylalanyl-tRNA-protein transferase, C-terminal domain"/>
    <property type="match status" value="1"/>
</dbReference>
<evidence type="ECO:0000256" key="3">
    <source>
        <dbReference type="ARBA" id="ARBA00023315"/>
    </source>
</evidence>
<keyword evidence="2 4" id="KW-0808">Transferase</keyword>
<evidence type="ECO:0000256" key="1">
    <source>
        <dbReference type="ARBA" id="ARBA00022490"/>
    </source>
</evidence>
<comment type="similarity">
    <text evidence="4">Belongs to the L/F-transferase family.</text>
</comment>
<dbReference type="OrthoDB" id="9790282at2"/>
<dbReference type="HAMAP" id="MF_00688">
    <property type="entry name" value="Leu_Phe_trans"/>
    <property type="match status" value="1"/>
</dbReference>
<dbReference type="AlphaFoldDB" id="A0A4R3LU82"/>
<keyword evidence="3 4" id="KW-0012">Acyltransferase</keyword>
<sequence>MHTLVWLDGTTPLPHPSTAHADGLLAAGGELSIARLTEAYSKGIFPWFSEGNPVLWWSLDPRMVLVCAQFSPSHSLRKKLRQLARREFDRDAPIQIRMNTAFADVMTACAAPRDGQDGTWICPQIREAYLAWHHAGQVHSIETWQDNRLVGGLYGVSLGGVFCGESMFSRIDDGSKLALAYLVKFLTRHNVPLIDCQQQTGHLASLGARPIPRTKFLLYLQAALQQPTPPWGSGQLLQSGELAPLPLKTP</sequence>